<dbReference type="Gene3D" id="3.30.465.10">
    <property type="match status" value="1"/>
</dbReference>
<evidence type="ECO:0000259" key="11">
    <source>
        <dbReference type="PROSITE" id="PS51387"/>
    </source>
</evidence>
<dbReference type="InterPro" id="IPR016169">
    <property type="entry name" value="FAD-bd_PCMH_sub2"/>
</dbReference>
<keyword evidence="7" id="KW-0560">Oxidoreductase</keyword>
<evidence type="ECO:0000256" key="8">
    <source>
        <dbReference type="ARBA" id="ARBA00023128"/>
    </source>
</evidence>
<evidence type="ECO:0000313" key="12">
    <source>
        <dbReference type="EMBL" id="GJE92112.1"/>
    </source>
</evidence>
<dbReference type="Pfam" id="PF02913">
    <property type="entry name" value="FAD-oxidase_C"/>
    <property type="match status" value="1"/>
</dbReference>
<evidence type="ECO:0000256" key="5">
    <source>
        <dbReference type="ARBA" id="ARBA00022827"/>
    </source>
</evidence>
<dbReference type="GO" id="GO:0004458">
    <property type="term" value="F:D-lactate dehydrogenase (cytochrome) activity"/>
    <property type="evidence" value="ECO:0007669"/>
    <property type="project" value="UniProtKB-EC"/>
</dbReference>
<dbReference type="InterPro" id="IPR004113">
    <property type="entry name" value="FAD-bd_oxidored_4_C"/>
</dbReference>
<comment type="cofactor">
    <cofactor evidence="1">
        <name>FAD</name>
        <dbReference type="ChEBI" id="CHEBI:57692"/>
    </cofactor>
</comment>
<keyword evidence="4" id="KW-0285">Flavoprotein</keyword>
<dbReference type="Gene3D" id="1.10.45.10">
    <property type="entry name" value="Vanillyl-alcohol Oxidase, Chain A, domain 4"/>
    <property type="match status" value="1"/>
</dbReference>
<dbReference type="Proteomes" id="UP000703269">
    <property type="component" value="Unassembled WGS sequence"/>
</dbReference>
<dbReference type="OrthoDB" id="7786253at2759"/>
<comment type="similarity">
    <text evidence="3">Belongs to the FAD-binding oxidoreductase/transferase type 4 family.</text>
</comment>
<comment type="catalytic activity">
    <reaction evidence="10">
        <text>(R)-lactate + 2 Fe(III)-[cytochrome c] = 2 Fe(II)-[cytochrome c] + pyruvate + 2 H(+)</text>
        <dbReference type="Rhea" id="RHEA:13521"/>
        <dbReference type="Rhea" id="RHEA-COMP:10350"/>
        <dbReference type="Rhea" id="RHEA-COMP:14399"/>
        <dbReference type="ChEBI" id="CHEBI:15361"/>
        <dbReference type="ChEBI" id="CHEBI:15378"/>
        <dbReference type="ChEBI" id="CHEBI:16004"/>
        <dbReference type="ChEBI" id="CHEBI:29033"/>
        <dbReference type="ChEBI" id="CHEBI:29034"/>
        <dbReference type="EC" id="1.1.2.4"/>
    </reaction>
</comment>
<dbReference type="EMBL" id="BPQB01000024">
    <property type="protein sequence ID" value="GJE92112.1"/>
    <property type="molecule type" value="Genomic_DNA"/>
</dbReference>
<evidence type="ECO:0000256" key="10">
    <source>
        <dbReference type="ARBA" id="ARBA00051436"/>
    </source>
</evidence>
<organism evidence="12 13">
    <name type="scientific">Phanerochaete sordida</name>
    <dbReference type="NCBI Taxonomy" id="48140"/>
    <lineage>
        <taxon>Eukaryota</taxon>
        <taxon>Fungi</taxon>
        <taxon>Dikarya</taxon>
        <taxon>Basidiomycota</taxon>
        <taxon>Agaricomycotina</taxon>
        <taxon>Agaricomycetes</taxon>
        <taxon>Polyporales</taxon>
        <taxon>Phanerochaetaceae</taxon>
        <taxon>Phanerochaete</taxon>
    </lineage>
</organism>
<dbReference type="InterPro" id="IPR016166">
    <property type="entry name" value="FAD-bd_PCMH"/>
</dbReference>
<reference evidence="12 13" key="1">
    <citation type="submission" date="2021-08" db="EMBL/GenBank/DDBJ databases">
        <title>Draft Genome Sequence of Phanerochaete sordida strain YK-624.</title>
        <authorList>
            <person name="Mori T."/>
            <person name="Dohra H."/>
            <person name="Suzuki T."/>
            <person name="Kawagishi H."/>
            <person name="Hirai H."/>
        </authorList>
    </citation>
    <scope>NUCLEOTIDE SEQUENCE [LARGE SCALE GENOMIC DNA]</scope>
    <source>
        <strain evidence="12 13">YK-624</strain>
    </source>
</reference>
<name>A0A9P3LFK8_9APHY</name>
<dbReference type="GO" id="GO:0005739">
    <property type="term" value="C:mitochondrion"/>
    <property type="evidence" value="ECO:0007669"/>
    <property type="project" value="UniProtKB-SubCell"/>
</dbReference>
<evidence type="ECO:0000256" key="6">
    <source>
        <dbReference type="ARBA" id="ARBA00022946"/>
    </source>
</evidence>
<dbReference type="FunFam" id="3.30.70.2740:FF:000001">
    <property type="entry name" value="D-lactate dehydrogenase mitochondrial"/>
    <property type="match status" value="1"/>
</dbReference>
<dbReference type="GO" id="GO:1903457">
    <property type="term" value="P:lactate catabolic process"/>
    <property type="evidence" value="ECO:0007669"/>
    <property type="project" value="TreeGrafter"/>
</dbReference>
<evidence type="ECO:0000256" key="7">
    <source>
        <dbReference type="ARBA" id="ARBA00023002"/>
    </source>
</evidence>
<dbReference type="EC" id="1.1.2.4" evidence="9"/>
<keyword evidence="6" id="KW-0809">Transit peptide</keyword>
<evidence type="ECO:0000256" key="1">
    <source>
        <dbReference type="ARBA" id="ARBA00001974"/>
    </source>
</evidence>
<feature type="domain" description="FAD-binding PCMH-type" evidence="11">
    <location>
        <begin position="68"/>
        <end position="250"/>
    </location>
</feature>
<dbReference type="GO" id="GO:0071949">
    <property type="term" value="F:FAD binding"/>
    <property type="evidence" value="ECO:0007669"/>
    <property type="project" value="InterPro"/>
</dbReference>
<dbReference type="InterPro" id="IPR036318">
    <property type="entry name" value="FAD-bd_PCMH-like_sf"/>
</dbReference>
<dbReference type="Pfam" id="PF01565">
    <property type="entry name" value="FAD_binding_4"/>
    <property type="match status" value="1"/>
</dbReference>
<dbReference type="SUPFAM" id="SSF55103">
    <property type="entry name" value="FAD-linked oxidases, C-terminal domain"/>
    <property type="match status" value="1"/>
</dbReference>
<evidence type="ECO:0000256" key="9">
    <source>
        <dbReference type="ARBA" id="ARBA00038897"/>
    </source>
</evidence>
<accession>A0A9P3LFK8</accession>
<gene>
    <name evidence="12" type="ORF">PsYK624_082650</name>
</gene>
<dbReference type="PANTHER" id="PTHR11748">
    <property type="entry name" value="D-LACTATE DEHYDROGENASE"/>
    <property type="match status" value="1"/>
</dbReference>
<dbReference type="PROSITE" id="PS51387">
    <property type="entry name" value="FAD_PCMH"/>
    <property type="match status" value="1"/>
</dbReference>
<proteinExistence type="inferred from homology"/>
<dbReference type="InterPro" id="IPR016164">
    <property type="entry name" value="FAD-linked_Oxase-like_C"/>
</dbReference>
<dbReference type="Gene3D" id="3.30.70.2740">
    <property type="match status" value="1"/>
</dbReference>
<keyword evidence="8" id="KW-0496">Mitochondrion</keyword>
<comment type="caution">
    <text evidence="12">The sequence shown here is derived from an EMBL/GenBank/DDBJ whole genome shotgun (WGS) entry which is preliminary data.</text>
</comment>
<dbReference type="FunFam" id="1.10.45.10:FF:000001">
    <property type="entry name" value="D-lactate dehydrogenase mitochondrial"/>
    <property type="match status" value="1"/>
</dbReference>
<evidence type="ECO:0000313" key="13">
    <source>
        <dbReference type="Proteomes" id="UP000703269"/>
    </source>
</evidence>
<evidence type="ECO:0000256" key="2">
    <source>
        <dbReference type="ARBA" id="ARBA00004173"/>
    </source>
</evidence>
<dbReference type="InterPro" id="IPR016171">
    <property type="entry name" value="Vanillyl_alc_oxidase_C-sub2"/>
</dbReference>
<evidence type="ECO:0000256" key="3">
    <source>
        <dbReference type="ARBA" id="ARBA00008000"/>
    </source>
</evidence>
<keyword evidence="13" id="KW-1185">Reference proteome</keyword>
<dbReference type="AlphaFoldDB" id="A0A9P3LFK8"/>
<evidence type="ECO:0000256" key="4">
    <source>
        <dbReference type="ARBA" id="ARBA00022630"/>
    </source>
</evidence>
<dbReference type="PANTHER" id="PTHR11748:SF111">
    <property type="entry name" value="D-LACTATE DEHYDROGENASE, MITOCHONDRIAL-RELATED"/>
    <property type="match status" value="1"/>
</dbReference>
<dbReference type="SUPFAM" id="SSF56176">
    <property type="entry name" value="FAD-binding/transporter-associated domain-like"/>
    <property type="match status" value="1"/>
</dbReference>
<dbReference type="InterPro" id="IPR006094">
    <property type="entry name" value="Oxid_FAD_bind_N"/>
</dbReference>
<sequence length="511" mass="55158">MPDTAFMSIIEHAPRAPLAGTKLQLNRTYGSPEDYAKAIEELRAAFPAEDVSTDPAVLEVHGRLQNYTKSFPHSVVVVPRSTEDVVRIVNISREYRMPIVAYGGATSVEGHFFGTDAKGICVDMAAMNKVLEIHEADSDLVCQPGAKWTDINAMLKEKGIPLFFPLDPGIGASIGGMISTGCSGTNAVKYGTAKGEWFLNATVVLPSGEVIKTRRRSRKCSAGFDTLRLFLGAEGTLGLVTEATLRLAPLLPTRVAVVQFPSVAHAVRASTAALNLGVNLQCIELLDALSMRALNAYNTGGTRAWPERDSLFIKIQGATPVFIDESARILRDVAERHGGTGFEFARTEAEAEELWSARKNAMHAGYAMFPGAQAFGTDVWLESSPTLKMLAHRLLSVPVSRLPELVTTIQKDVAAAGLNAPMIGHVGDGNLHAIVIYRDEEEEKAARSLVASMVKHALDLDGTCTGEHGVGLGKKKFLVEELGESTVELMKHIKQSVDPLNLFNPGKLYPD</sequence>
<protein>
    <recommendedName>
        <fullName evidence="9">D-lactate dehydrogenase (cytochrome)</fullName>
        <ecNumber evidence="9">1.1.2.4</ecNumber>
    </recommendedName>
</protein>
<keyword evidence="5" id="KW-0274">FAD</keyword>
<dbReference type="GO" id="GO:0008720">
    <property type="term" value="F:D-lactate dehydrogenase (NAD+) activity"/>
    <property type="evidence" value="ECO:0007669"/>
    <property type="project" value="TreeGrafter"/>
</dbReference>
<comment type="subcellular location">
    <subcellularLocation>
        <location evidence="2">Mitochondrion</location>
    </subcellularLocation>
</comment>